<dbReference type="Proteomes" id="UP001241848">
    <property type="component" value="Unassembled WGS sequence"/>
</dbReference>
<evidence type="ECO:0000256" key="3">
    <source>
        <dbReference type="ARBA" id="ARBA00023125"/>
    </source>
</evidence>
<name>A0ABT9FNB3_9BACL</name>
<evidence type="ECO:0000313" key="6">
    <source>
        <dbReference type="Proteomes" id="UP001241848"/>
    </source>
</evidence>
<dbReference type="Pfam" id="PF03965">
    <property type="entry name" value="Penicillinase_R"/>
    <property type="match status" value="1"/>
</dbReference>
<dbReference type="SUPFAM" id="SSF46785">
    <property type="entry name" value="Winged helix' DNA-binding domain"/>
    <property type="match status" value="1"/>
</dbReference>
<dbReference type="InterPro" id="IPR005650">
    <property type="entry name" value="BlaI_family"/>
</dbReference>
<keyword evidence="2" id="KW-0805">Transcription regulation</keyword>
<keyword evidence="6" id="KW-1185">Reference proteome</keyword>
<gene>
    <name evidence="5" type="ORF">OIN60_05240</name>
</gene>
<dbReference type="RefSeq" id="WP_305753797.1">
    <property type="nucleotide sequence ID" value="NZ_JAPCKK010000011.1"/>
</dbReference>
<dbReference type="PIRSF" id="PIRSF019455">
    <property type="entry name" value="CopR_AtkY"/>
    <property type="match status" value="1"/>
</dbReference>
<keyword evidence="4" id="KW-0804">Transcription</keyword>
<evidence type="ECO:0000256" key="4">
    <source>
        <dbReference type="ARBA" id="ARBA00023163"/>
    </source>
</evidence>
<keyword evidence="3" id="KW-0238">DNA-binding</keyword>
<dbReference type="EMBL" id="JAPCKK010000011">
    <property type="protein sequence ID" value="MDP4096174.1"/>
    <property type="molecule type" value="Genomic_DNA"/>
</dbReference>
<comment type="similarity">
    <text evidence="1">Belongs to the BlaI transcriptional regulatory family.</text>
</comment>
<protein>
    <submittedName>
        <fullName evidence="5">BlaI/MecI/CopY family transcriptional regulator</fullName>
    </submittedName>
</protein>
<dbReference type="InterPro" id="IPR036388">
    <property type="entry name" value="WH-like_DNA-bd_sf"/>
</dbReference>
<accession>A0ABT9FNB3</accession>
<evidence type="ECO:0000256" key="2">
    <source>
        <dbReference type="ARBA" id="ARBA00023015"/>
    </source>
</evidence>
<sequence length="137" mass="15997">MRRLNFKTGESGLNHFFGPLESRIMDILWDAPDRSIKEVQTLLEHDKDISFNTVMTVMNRLVDKGVLSKQLRGRTSLYRPVQSRETFMDEQSKELSHELIEQFGPLAVNHMIDALEEADPALIERLEQKIKQWKKES</sequence>
<reference evidence="5 6" key="1">
    <citation type="submission" date="2022-10" db="EMBL/GenBank/DDBJ databases">
        <title>Paenibacillus description and whole genome data of maize root bacterial community.</title>
        <authorList>
            <person name="Marton D."/>
            <person name="Farkas M."/>
            <person name="Cserhati M."/>
        </authorList>
    </citation>
    <scope>NUCLEOTIDE SEQUENCE [LARGE SCALE GENOMIC DNA]</scope>
    <source>
        <strain evidence="5 6">P96</strain>
    </source>
</reference>
<dbReference type="InterPro" id="IPR036390">
    <property type="entry name" value="WH_DNA-bd_sf"/>
</dbReference>
<organism evidence="5 6">
    <name type="scientific">Paenibacillus zeirhizosphaerae</name>
    <dbReference type="NCBI Taxonomy" id="2987519"/>
    <lineage>
        <taxon>Bacteria</taxon>
        <taxon>Bacillati</taxon>
        <taxon>Bacillota</taxon>
        <taxon>Bacilli</taxon>
        <taxon>Bacillales</taxon>
        <taxon>Paenibacillaceae</taxon>
        <taxon>Paenibacillus</taxon>
    </lineage>
</organism>
<dbReference type="Gene3D" id="1.10.10.10">
    <property type="entry name" value="Winged helix-like DNA-binding domain superfamily/Winged helix DNA-binding domain"/>
    <property type="match status" value="1"/>
</dbReference>
<comment type="caution">
    <text evidence="5">The sequence shown here is derived from an EMBL/GenBank/DDBJ whole genome shotgun (WGS) entry which is preliminary data.</text>
</comment>
<evidence type="ECO:0000256" key="1">
    <source>
        <dbReference type="ARBA" id="ARBA00011046"/>
    </source>
</evidence>
<evidence type="ECO:0000313" key="5">
    <source>
        <dbReference type="EMBL" id="MDP4096174.1"/>
    </source>
</evidence>
<proteinExistence type="inferred from homology"/>